<dbReference type="RefSeq" id="WP_180284027.1">
    <property type="nucleotide sequence ID" value="NZ_JABFDB010000016.1"/>
</dbReference>
<evidence type="ECO:0000313" key="2">
    <source>
        <dbReference type="EMBL" id="NYZ22253.1"/>
    </source>
</evidence>
<proteinExistence type="predicted"/>
<reference evidence="2 3" key="1">
    <citation type="submission" date="2020-05" db="EMBL/GenBank/DDBJ databases">
        <title>Azospirillum oleiclasticum sp. nov, a nitrogen-fixing and heavy crude oil-emulsifying bacterium isolated from the crude oil of Yumen Oilfield.</title>
        <authorList>
            <person name="Wu D."/>
            <person name="Cai M."/>
            <person name="Zhang X."/>
        </authorList>
    </citation>
    <scope>NUCLEOTIDE SEQUENCE [LARGE SCALE GENOMIC DNA]</scope>
    <source>
        <strain evidence="2 3">ROY-1-1-2</strain>
    </source>
</reference>
<dbReference type="Proteomes" id="UP000584642">
    <property type="component" value="Unassembled WGS sequence"/>
</dbReference>
<evidence type="ECO:0000313" key="3">
    <source>
        <dbReference type="Proteomes" id="UP000584642"/>
    </source>
</evidence>
<accession>A0ABX2TGG2</accession>
<keyword evidence="1" id="KW-0812">Transmembrane</keyword>
<dbReference type="EMBL" id="JABFDB010000016">
    <property type="protein sequence ID" value="NYZ22253.1"/>
    <property type="molecule type" value="Genomic_DNA"/>
</dbReference>
<keyword evidence="3" id="KW-1185">Reference proteome</keyword>
<keyword evidence="1" id="KW-1133">Transmembrane helix</keyword>
<comment type="caution">
    <text evidence="2">The sequence shown here is derived from an EMBL/GenBank/DDBJ whole genome shotgun (WGS) entry which is preliminary data.</text>
</comment>
<feature type="transmembrane region" description="Helical" evidence="1">
    <location>
        <begin position="31"/>
        <end position="49"/>
    </location>
</feature>
<evidence type="ECO:0000256" key="1">
    <source>
        <dbReference type="SAM" id="Phobius"/>
    </source>
</evidence>
<gene>
    <name evidence="2" type="ORF">HND93_21280</name>
</gene>
<keyword evidence="1" id="KW-0472">Membrane</keyword>
<organism evidence="2 3">
    <name type="scientific">Azospirillum oleiclasticum</name>
    <dbReference type="NCBI Taxonomy" id="2735135"/>
    <lineage>
        <taxon>Bacteria</taxon>
        <taxon>Pseudomonadati</taxon>
        <taxon>Pseudomonadota</taxon>
        <taxon>Alphaproteobacteria</taxon>
        <taxon>Rhodospirillales</taxon>
        <taxon>Azospirillaceae</taxon>
        <taxon>Azospirillum</taxon>
    </lineage>
</organism>
<protein>
    <submittedName>
        <fullName evidence="2">Uncharacterized protein</fullName>
    </submittedName>
</protein>
<sequence>MEGSGKWITSGIIVFVGILGLLAASRAADGAFYYGGFLVFIISVAYIFITVGRYYDRVEAAQHSHDGH</sequence>
<feature type="transmembrane region" description="Helical" evidence="1">
    <location>
        <begin position="7"/>
        <end position="25"/>
    </location>
</feature>
<name>A0ABX2TGG2_9PROT</name>